<reference evidence="5 6" key="1">
    <citation type="submission" date="2020-08" db="EMBL/GenBank/DDBJ databases">
        <title>Plant Genome Project.</title>
        <authorList>
            <person name="Zhang R.-G."/>
        </authorList>
    </citation>
    <scope>NUCLEOTIDE SEQUENCE [LARGE SCALE GENOMIC DNA]</scope>
    <source>
        <tissue evidence="5">Rhizome</tissue>
    </source>
</reference>
<dbReference type="Gene3D" id="1.20.58.2010">
    <property type="entry name" value="PRONE domain, subdomain 1"/>
    <property type="match status" value="3"/>
</dbReference>
<keyword evidence="1 2" id="KW-0344">Guanine-nucleotide releasing factor</keyword>
<evidence type="ECO:0000259" key="4">
    <source>
        <dbReference type="PROSITE" id="PS51334"/>
    </source>
</evidence>
<evidence type="ECO:0000256" key="2">
    <source>
        <dbReference type="PROSITE-ProRule" id="PRU00663"/>
    </source>
</evidence>
<dbReference type="InterPro" id="IPR005512">
    <property type="entry name" value="PRONE_dom"/>
</dbReference>
<protein>
    <recommendedName>
        <fullName evidence="4">PRONE domain-containing protein</fullName>
    </recommendedName>
</protein>
<dbReference type="FunFam" id="1.20.58.2010:FF:000003">
    <property type="entry name" value="Rop guanine nucleotide exchange factor 14"/>
    <property type="match status" value="1"/>
</dbReference>
<dbReference type="GO" id="GO:0005085">
    <property type="term" value="F:guanyl-nucleotide exchange factor activity"/>
    <property type="evidence" value="ECO:0007669"/>
    <property type="project" value="UniProtKB-UniRule"/>
</dbReference>
<dbReference type="EMBL" id="JACMSC010000015">
    <property type="protein sequence ID" value="KAG6486275.1"/>
    <property type="molecule type" value="Genomic_DNA"/>
</dbReference>
<evidence type="ECO:0000256" key="1">
    <source>
        <dbReference type="ARBA" id="ARBA00022658"/>
    </source>
</evidence>
<evidence type="ECO:0000313" key="6">
    <source>
        <dbReference type="Proteomes" id="UP000734854"/>
    </source>
</evidence>
<dbReference type="InterPro" id="IPR038937">
    <property type="entry name" value="RopGEF"/>
</dbReference>
<dbReference type="PANTHER" id="PTHR33101:SF10">
    <property type="entry name" value="ROP GUANINE NUCLEOTIDE EXCHANGE FACTOR 12"/>
    <property type="match status" value="1"/>
</dbReference>
<dbReference type="Pfam" id="PF03759">
    <property type="entry name" value="PRONE"/>
    <property type="match status" value="3"/>
</dbReference>
<evidence type="ECO:0000256" key="3">
    <source>
        <dbReference type="SAM" id="MobiDB-lite"/>
    </source>
</evidence>
<evidence type="ECO:0000313" key="5">
    <source>
        <dbReference type="EMBL" id="KAG6486275.1"/>
    </source>
</evidence>
<sequence length="665" mass="75450">MATEEVTFSVMLLDQTASIFGEHSRLEPMSAERKARWRREMDWLLSVTDHIVEFVPSRQTSEDGATIEGSLDDFEDQTMFSYVSRDADESEKGNARRDGDKWWLPTVRVPLGGFSESSRRWIQLRKDSATQVHKAAMAINAQVLMEMEQSVKIPPRRRSACSPLLHPLISRRSGDELVHPRHLWTRVRTLSLLMVRFLKRGHGCGKPYDEECDEGCGAAVRQAESPILEDVSWDVSAFDDYDDDDYDVLFQDQGEPAAGRPSKAPLIGDETPSGTQSCCLAKTCPVAAKEFHRLLLLMATEEVTFSVMLLDQTTSIFGEHSRLEPMSAERKARWRREMDWLLSVTDHIVEFVPARQTSEDGATIEIMITQQRGDLQMNIPVLRKLDAMLIGSLDDFEDQTMFSYVSRDADESEKGNARRDDDKWWLPTVRVPLGGLSESSRRWIQLRKDSATQVHKAAMAINAQVLMEMEVPEAYVESLPKNGRESLGDTIYQSIIDDVFDPEEFLGRMDLSTEHKILDLKNRIEASVVIWKRKMQDKESKPSWASAVSLEKRELFEERAEIILILIKQSVGSNRFLQDVGLSIQESYSRILESLALMLISRIDDILYADSIARGPTTKCQKGRRSPPNVEAKTGHAKMPPEVKVGKKFSYTEHVGVARSPTARH</sequence>
<dbReference type="Proteomes" id="UP000734854">
    <property type="component" value="Unassembled WGS sequence"/>
</dbReference>
<dbReference type="PANTHER" id="PTHR33101">
    <property type="entry name" value="ROP GUANINE NUCLEOTIDE EXCHANGE FACTOR 1"/>
    <property type="match status" value="1"/>
</dbReference>
<dbReference type="AlphaFoldDB" id="A0A8J5KRF4"/>
<proteinExistence type="predicted"/>
<organism evidence="5 6">
    <name type="scientific">Zingiber officinale</name>
    <name type="common">Ginger</name>
    <name type="synonym">Amomum zingiber</name>
    <dbReference type="NCBI Taxonomy" id="94328"/>
    <lineage>
        <taxon>Eukaryota</taxon>
        <taxon>Viridiplantae</taxon>
        <taxon>Streptophyta</taxon>
        <taxon>Embryophyta</taxon>
        <taxon>Tracheophyta</taxon>
        <taxon>Spermatophyta</taxon>
        <taxon>Magnoliopsida</taxon>
        <taxon>Liliopsida</taxon>
        <taxon>Zingiberales</taxon>
        <taxon>Zingiberaceae</taxon>
        <taxon>Zingiber</taxon>
    </lineage>
</organism>
<name>A0A8J5KRF4_ZINOF</name>
<keyword evidence="6" id="KW-1185">Reference proteome</keyword>
<comment type="caution">
    <text evidence="5">The sequence shown here is derived from an EMBL/GenBank/DDBJ whole genome shotgun (WGS) entry which is preliminary data.</text>
</comment>
<accession>A0A8J5KRF4</accession>
<feature type="domain" description="PRONE" evidence="4">
    <location>
        <begin position="244"/>
        <end position="620"/>
    </location>
</feature>
<feature type="region of interest" description="Disordered" evidence="3">
    <location>
        <begin position="617"/>
        <end position="636"/>
    </location>
</feature>
<feature type="domain" description="PRONE" evidence="4">
    <location>
        <begin position="1"/>
        <end position="154"/>
    </location>
</feature>
<dbReference type="PROSITE" id="PS51334">
    <property type="entry name" value="PRONE"/>
    <property type="match status" value="2"/>
</dbReference>
<gene>
    <name evidence="5" type="ORF">ZIOFF_054845</name>
</gene>
<dbReference type="Gene3D" id="1.20.58.1310">
    <property type="entry name" value="PRONE domain, subdomain 2"/>
    <property type="match status" value="1"/>
</dbReference>